<protein>
    <recommendedName>
        <fullName evidence="5">Adhesin domain-containing protein</fullName>
    </recommendedName>
</protein>
<dbReference type="RefSeq" id="XP_040785729.1">
    <property type="nucleotide sequence ID" value="XM_040931132.1"/>
</dbReference>
<keyword evidence="4" id="KW-1185">Reference proteome</keyword>
<dbReference type="GeneID" id="63848384"/>
<keyword evidence="2" id="KW-0812">Transmembrane</keyword>
<dbReference type="EMBL" id="ML976617">
    <property type="protein sequence ID" value="KAF1843166.1"/>
    <property type="molecule type" value="Genomic_DNA"/>
</dbReference>
<evidence type="ECO:0000256" key="1">
    <source>
        <dbReference type="SAM" id="MobiDB-lite"/>
    </source>
</evidence>
<proteinExistence type="predicted"/>
<organism evidence="3 4">
    <name type="scientific">Cucurbitaria berberidis CBS 394.84</name>
    <dbReference type="NCBI Taxonomy" id="1168544"/>
    <lineage>
        <taxon>Eukaryota</taxon>
        <taxon>Fungi</taxon>
        <taxon>Dikarya</taxon>
        <taxon>Ascomycota</taxon>
        <taxon>Pezizomycotina</taxon>
        <taxon>Dothideomycetes</taxon>
        <taxon>Pleosporomycetidae</taxon>
        <taxon>Pleosporales</taxon>
        <taxon>Pleosporineae</taxon>
        <taxon>Cucurbitariaceae</taxon>
        <taxon>Cucurbitaria</taxon>
    </lineage>
</organism>
<sequence>MFIDTATANNESSRRQIVNPSRTSPYDDSSTPLLETFVGQDAPPSYLEATTPGLYTSRLSGEEGARLLPVDGREAQDARLKEDKYKRKTLRQQCANRKNLKWFAAVLFAVVLVAILAVLLAGVAARSDKQVSKPALKVGSGAGTSSPNADESSHPDGFIDDDSDKPHLVAVPWPSQLATPARPPQSTQSKQVFPIRWPSRCGKEYNVKTEEYDFGKTKELNIQEAVHQLDGYYKRVAGWIHVTQAHDDQAPGTIQAKLSYAVSPSVDVNSIRHTSTATGLTIGDPSFPDGFDGVRSGTACLGMSMVVYMGVGATLETLNIASTHMGMQIHNGVNLTVTGSTSISLTTGTLDSAALDSREIHLKTISGSISGKYSLYDLVSVKTISGSVNINIEPKEAVQRSTKPAVFMIDALSASIRADVKRKHIPERDYQTYINTTVGSVDGTFIHGSKTEITSVAGLVTADLLPFKSGNYQSKIYTHTHSGQTSLTVRSPYKAKNVAMAGLLSAHKTTSGGMNVTYPEEWVGYVDGTSLSGALHLQGKDLELVKESSEPGKNHVEAKKGGGGSTLKFDTVSGGCEIIVGKL</sequence>
<evidence type="ECO:0000313" key="4">
    <source>
        <dbReference type="Proteomes" id="UP000800039"/>
    </source>
</evidence>
<reference evidence="3" key="1">
    <citation type="submission" date="2020-01" db="EMBL/GenBank/DDBJ databases">
        <authorList>
            <consortium name="DOE Joint Genome Institute"/>
            <person name="Haridas S."/>
            <person name="Albert R."/>
            <person name="Binder M."/>
            <person name="Bloem J."/>
            <person name="Labutti K."/>
            <person name="Salamov A."/>
            <person name="Andreopoulos B."/>
            <person name="Baker S.E."/>
            <person name="Barry K."/>
            <person name="Bills G."/>
            <person name="Bluhm B.H."/>
            <person name="Cannon C."/>
            <person name="Castanera R."/>
            <person name="Culley D.E."/>
            <person name="Daum C."/>
            <person name="Ezra D."/>
            <person name="Gonzalez J.B."/>
            <person name="Henrissat B."/>
            <person name="Kuo A."/>
            <person name="Liang C."/>
            <person name="Lipzen A."/>
            <person name="Lutzoni F."/>
            <person name="Magnuson J."/>
            <person name="Mondo S."/>
            <person name="Nolan M."/>
            <person name="Ohm R."/>
            <person name="Pangilinan J."/>
            <person name="Park H.-J."/>
            <person name="Ramirez L."/>
            <person name="Alfaro M."/>
            <person name="Sun H."/>
            <person name="Tritt A."/>
            <person name="Yoshinaga Y."/>
            <person name="Zwiers L.-H."/>
            <person name="Turgeon B.G."/>
            <person name="Goodwin S.B."/>
            <person name="Spatafora J.W."/>
            <person name="Crous P.W."/>
            <person name="Grigoriev I.V."/>
        </authorList>
    </citation>
    <scope>NUCLEOTIDE SEQUENCE</scope>
    <source>
        <strain evidence="3">CBS 394.84</strain>
    </source>
</reference>
<keyword evidence="2" id="KW-1133">Transmembrane helix</keyword>
<evidence type="ECO:0008006" key="5">
    <source>
        <dbReference type="Google" id="ProtNLM"/>
    </source>
</evidence>
<dbReference type="OrthoDB" id="3539644at2759"/>
<feature type="region of interest" description="Disordered" evidence="1">
    <location>
        <begin position="132"/>
        <end position="165"/>
    </location>
</feature>
<evidence type="ECO:0000313" key="3">
    <source>
        <dbReference type="EMBL" id="KAF1843166.1"/>
    </source>
</evidence>
<dbReference type="AlphaFoldDB" id="A0A9P4GCT3"/>
<dbReference type="Proteomes" id="UP000800039">
    <property type="component" value="Unassembled WGS sequence"/>
</dbReference>
<feature type="region of interest" description="Disordered" evidence="1">
    <location>
        <begin position="1"/>
        <end position="30"/>
    </location>
</feature>
<gene>
    <name evidence="3" type="ORF">K460DRAFT_340992</name>
</gene>
<evidence type="ECO:0000256" key="2">
    <source>
        <dbReference type="SAM" id="Phobius"/>
    </source>
</evidence>
<accession>A0A9P4GCT3</accession>
<keyword evidence="2" id="KW-0472">Membrane</keyword>
<feature type="transmembrane region" description="Helical" evidence="2">
    <location>
        <begin position="102"/>
        <end position="125"/>
    </location>
</feature>
<comment type="caution">
    <text evidence="3">The sequence shown here is derived from an EMBL/GenBank/DDBJ whole genome shotgun (WGS) entry which is preliminary data.</text>
</comment>
<name>A0A9P4GCT3_9PLEO</name>